<dbReference type="Proteomes" id="UP000199226">
    <property type="component" value="Unassembled WGS sequence"/>
</dbReference>
<sequence>MENFNINEDRRNFNDSSAAIHRKLDELILLLSDTSLDNESLQELQRKFHAAIGSAASTTALSPYVKDGKKNVAAENADADFNQLLFINQLDRNAQKKFSVNQLMNKVIRVVISLLLVLLGFGMIIMPAPPYFEMFTLFYINPNDGVTIMDVISLIVAFTGIYILISTFSKRKGK</sequence>
<keyword evidence="1" id="KW-0812">Transmembrane</keyword>
<dbReference type="RefSeq" id="WP_090706702.1">
    <property type="nucleotide sequence ID" value="NZ_FNHH01000033.1"/>
</dbReference>
<gene>
    <name evidence="2" type="ORF">SAMN05421813_1334</name>
</gene>
<feature type="transmembrane region" description="Helical" evidence="1">
    <location>
        <begin position="107"/>
        <end position="126"/>
    </location>
</feature>
<organism evidence="2 3">
    <name type="scientific">Daejeonella rubra</name>
    <dbReference type="NCBI Taxonomy" id="990371"/>
    <lineage>
        <taxon>Bacteria</taxon>
        <taxon>Pseudomonadati</taxon>
        <taxon>Bacteroidota</taxon>
        <taxon>Sphingobacteriia</taxon>
        <taxon>Sphingobacteriales</taxon>
        <taxon>Sphingobacteriaceae</taxon>
        <taxon>Daejeonella</taxon>
    </lineage>
</organism>
<keyword evidence="3" id="KW-1185">Reference proteome</keyword>
<evidence type="ECO:0000256" key="1">
    <source>
        <dbReference type="SAM" id="Phobius"/>
    </source>
</evidence>
<dbReference type="AlphaFoldDB" id="A0A1G9XWI5"/>
<proteinExistence type="predicted"/>
<accession>A0A1G9XWI5</accession>
<keyword evidence="1" id="KW-0472">Membrane</keyword>
<feature type="transmembrane region" description="Helical" evidence="1">
    <location>
        <begin position="146"/>
        <end position="165"/>
    </location>
</feature>
<evidence type="ECO:0000313" key="2">
    <source>
        <dbReference type="EMBL" id="SDN00841.1"/>
    </source>
</evidence>
<keyword evidence="1" id="KW-1133">Transmembrane helix</keyword>
<name>A0A1G9XWI5_9SPHI</name>
<dbReference type="OrthoDB" id="663655at2"/>
<dbReference type="EMBL" id="FNHH01000033">
    <property type="protein sequence ID" value="SDN00841.1"/>
    <property type="molecule type" value="Genomic_DNA"/>
</dbReference>
<reference evidence="3" key="1">
    <citation type="submission" date="2016-10" db="EMBL/GenBank/DDBJ databases">
        <authorList>
            <person name="Varghese N."/>
            <person name="Submissions S."/>
        </authorList>
    </citation>
    <scope>NUCLEOTIDE SEQUENCE [LARGE SCALE GENOMIC DNA]</scope>
    <source>
        <strain evidence="3">DSM 24536</strain>
    </source>
</reference>
<evidence type="ECO:0000313" key="3">
    <source>
        <dbReference type="Proteomes" id="UP000199226"/>
    </source>
</evidence>
<protein>
    <submittedName>
        <fullName evidence="2">Uncharacterized protein</fullName>
    </submittedName>
</protein>